<dbReference type="FunCoup" id="T1G5F2">
    <property type="interactions" value="60"/>
</dbReference>
<evidence type="ECO:0000256" key="3">
    <source>
        <dbReference type="ARBA" id="ARBA00023186"/>
    </source>
</evidence>
<keyword evidence="3" id="KW-0143">Chaperone</keyword>
<dbReference type="InterPro" id="IPR030482">
    <property type="entry name" value="PDRG1"/>
</dbReference>
<keyword evidence="2" id="KW-0963">Cytoplasm</keyword>
<organism evidence="6 7">
    <name type="scientific">Helobdella robusta</name>
    <name type="common">Californian leech</name>
    <dbReference type="NCBI Taxonomy" id="6412"/>
    <lineage>
        <taxon>Eukaryota</taxon>
        <taxon>Metazoa</taxon>
        <taxon>Spiralia</taxon>
        <taxon>Lophotrochozoa</taxon>
        <taxon>Annelida</taxon>
        <taxon>Clitellata</taxon>
        <taxon>Hirudinea</taxon>
        <taxon>Rhynchobdellida</taxon>
        <taxon>Glossiphoniidae</taxon>
        <taxon>Helobdella</taxon>
    </lineage>
</organism>
<sequence length="136" mass="16188">MSEEINERLIEELSRVEFASDEVIGLKHQLVLFDTRRQKTREAYRALLKEPDDGEMVSIWMENMFIKFTHNKAKEYLEKEMKNLNEEYEKTRTLLKEKVKELQDLEGSGEWKGFRLNPLPEKELKNVVSNSSIFHP</sequence>
<dbReference type="EnsemblMetazoa" id="HelroT84138">
    <property type="protein sequence ID" value="HelroP84138"/>
    <property type="gene ID" value="HelroG84138"/>
</dbReference>
<dbReference type="OrthoDB" id="20282at2759"/>
<evidence type="ECO:0000313" key="5">
    <source>
        <dbReference type="EMBL" id="ESN99564.1"/>
    </source>
</evidence>
<dbReference type="CDD" id="cd22860">
    <property type="entry name" value="PDRG1"/>
    <property type="match status" value="1"/>
</dbReference>
<dbReference type="CTD" id="20216299"/>
<reference evidence="7" key="1">
    <citation type="submission" date="2012-12" db="EMBL/GenBank/DDBJ databases">
        <authorList>
            <person name="Hellsten U."/>
            <person name="Grimwood J."/>
            <person name="Chapman J.A."/>
            <person name="Shapiro H."/>
            <person name="Aerts A."/>
            <person name="Otillar R.P."/>
            <person name="Terry A.Y."/>
            <person name="Boore J.L."/>
            <person name="Simakov O."/>
            <person name="Marletaz F."/>
            <person name="Cho S.-J."/>
            <person name="Edsinger-Gonzales E."/>
            <person name="Havlak P."/>
            <person name="Kuo D.-H."/>
            <person name="Larsson T."/>
            <person name="Lv J."/>
            <person name="Arendt D."/>
            <person name="Savage R."/>
            <person name="Osoegawa K."/>
            <person name="de Jong P."/>
            <person name="Lindberg D.R."/>
            <person name="Seaver E.C."/>
            <person name="Weisblat D.A."/>
            <person name="Putnam N.H."/>
            <person name="Grigoriev I.V."/>
            <person name="Rokhsar D.S."/>
        </authorList>
    </citation>
    <scope>NUCLEOTIDE SEQUENCE</scope>
</reference>
<dbReference type="EMBL" id="AMQM01005814">
    <property type="status" value="NOT_ANNOTATED_CDS"/>
    <property type="molecule type" value="Genomic_DNA"/>
</dbReference>
<keyword evidence="7" id="KW-1185">Reference proteome</keyword>
<dbReference type="RefSeq" id="XP_009022252.1">
    <property type="nucleotide sequence ID" value="XM_009024004.1"/>
</dbReference>
<keyword evidence="4" id="KW-0175">Coiled coil</keyword>
<dbReference type="GO" id="GO:0005737">
    <property type="term" value="C:cytoplasm"/>
    <property type="evidence" value="ECO:0007669"/>
    <property type="project" value="UniProtKB-SubCell"/>
</dbReference>
<feature type="coiled-coil region" evidence="4">
    <location>
        <begin position="67"/>
        <end position="108"/>
    </location>
</feature>
<dbReference type="EMBL" id="KB097106">
    <property type="protein sequence ID" value="ESN99564.1"/>
    <property type="molecule type" value="Genomic_DNA"/>
</dbReference>
<reference evidence="6" key="3">
    <citation type="submission" date="2015-06" db="UniProtKB">
        <authorList>
            <consortium name="EnsemblMetazoa"/>
        </authorList>
    </citation>
    <scope>IDENTIFICATION</scope>
</reference>
<dbReference type="eggNOG" id="ENOG502S6V9">
    <property type="taxonomic scope" value="Eukaryota"/>
</dbReference>
<proteinExistence type="predicted"/>
<evidence type="ECO:0000256" key="1">
    <source>
        <dbReference type="ARBA" id="ARBA00004496"/>
    </source>
</evidence>
<dbReference type="KEGG" id="hro:HELRODRAFT_84138"/>
<accession>T1G5F2</accession>
<dbReference type="PANTHER" id="PTHR21162:SF0">
    <property type="entry name" value="P53 AND DNA DAMAGE-REGULATED PROTEIN 1"/>
    <property type="match status" value="1"/>
</dbReference>
<dbReference type="EMBL" id="AMQM01005813">
    <property type="status" value="NOT_ANNOTATED_CDS"/>
    <property type="molecule type" value="Genomic_DNA"/>
</dbReference>
<comment type="subcellular location">
    <subcellularLocation>
        <location evidence="1">Cytoplasm</location>
    </subcellularLocation>
</comment>
<name>T1G5F2_HELRO</name>
<dbReference type="InParanoid" id="T1G5F2"/>
<dbReference type="GeneID" id="20216299"/>
<dbReference type="AlphaFoldDB" id="T1G5F2"/>
<dbReference type="PANTHER" id="PTHR21162">
    <property type="entry name" value="P53 AND DNA DAMAGE-REGULATED PROTEIN"/>
    <property type="match status" value="1"/>
</dbReference>
<protein>
    <submittedName>
        <fullName evidence="5 6">Uncharacterized protein</fullName>
    </submittedName>
</protein>
<evidence type="ECO:0000313" key="7">
    <source>
        <dbReference type="Proteomes" id="UP000015101"/>
    </source>
</evidence>
<dbReference type="STRING" id="6412.T1G5F2"/>
<gene>
    <name evidence="6" type="primary">20216299</name>
    <name evidence="5" type="ORF">HELRODRAFT_84138</name>
</gene>
<dbReference type="HOGENOM" id="CLU_132161_0_0_1"/>
<evidence type="ECO:0000256" key="4">
    <source>
        <dbReference type="SAM" id="Coils"/>
    </source>
</evidence>
<reference evidence="5 7" key="2">
    <citation type="journal article" date="2013" name="Nature">
        <title>Insights into bilaterian evolution from three spiralian genomes.</title>
        <authorList>
            <person name="Simakov O."/>
            <person name="Marletaz F."/>
            <person name="Cho S.J."/>
            <person name="Edsinger-Gonzales E."/>
            <person name="Havlak P."/>
            <person name="Hellsten U."/>
            <person name="Kuo D.H."/>
            <person name="Larsson T."/>
            <person name="Lv J."/>
            <person name="Arendt D."/>
            <person name="Savage R."/>
            <person name="Osoegawa K."/>
            <person name="de Jong P."/>
            <person name="Grimwood J."/>
            <person name="Chapman J.A."/>
            <person name="Shapiro H."/>
            <person name="Aerts A."/>
            <person name="Otillar R.P."/>
            <person name="Terry A.Y."/>
            <person name="Boore J.L."/>
            <person name="Grigoriev I.V."/>
            <person name="Lindberg D.R."/>
            <person name="Seaver E.C."/>
            <person name="Weisblat D.A."/>
            <person name="Putnam N.H."/>
            <person name="Rokhsar D.S."/>
        </authorList>
    </citation>
    <scope>NUCLEOTIDE SEQUENCE</scope>
</reference>
<dbReference type="Proteomes" id="UP000015101">
    <property type="component" value="Unassembled WGS sequence"/>
</dbReference>
<evidence type="ECO:0000313" key="6">
    <source>
        <dbReference type="EnsemblMetazoa" id="HelroP84138"/>
    </source>
</evidence>
<evidence type="ECO:0000256" key="2">
    <source>
        <dbReference type="ARBA" id="ARBA00022490"/>
    </source>
</evidence>
<dbReference type="OMA" id="ICHIKNA"/>
<dbReference type="SUPFAM" id="SSF46579">
    <property type="entry name" value="Prefoldin"/>
    <property type="match status" value="1"/>
</dbReference>